<dbReference type="SUPFAM" id="SSF56399">
    <property type="entry name" value="ADP-ribosylation"/>
    <property type="match status" value="1"/>
</dbReference>
<dbReference type="Gene3D" id="3.90.228.10">
    <property type="match status" value="1"/>
</dbReference>
<comment type="caution">
    <text evidence="4">The sequence shown here is derived from an EMBL/GenBank/DDBJ whole genome shotgun (WGS) entry which is preliminary data.</text>
</comment>
<evidence type="ECO:0000256" key="2">
    <source>
        <dbReference type="SAM" id="MobiDB-lite"/>
    </source>
</evidence>
<feature type="compositionally biased region" description="Basic residues" evidence="2">
    <location>
        <begin position="20"/>
        <end position="32"/>
    </location>
</feature>
<sequence>MAATTSTLLPTPDRQLQHQHQQHSRRRRHKKVPPAAQQPKPPVSSWEHFKSLLSCRSLSSVHIVAPSNGNGGTGICGTSLCALRDVVHGNTRVVHRSDNTDSASAASVESVGSIGSAAFKETAPLAGTARQRRHGHTQPHARSLNSGCGGSKLGGGGMPLRGLTGCVECRAVSVEPMSRRYPRPRALCVCPDCGEVFTKPESLEHHQAIRHAVSELGPEDSGRNIVEIIFKSSWQHQAHPRTHLPSPRPICHVGRILKVHNPPRTLARFEAHRGAVKSRSSARAAADGNELLRFLPAPISCALGLNGSNSLCGSSACGVCSAIRHGFTPPAQNGVRTTASSGRAHDAFSSSDNPVGLSRAMIVCRVIAGRVRCAGGGAEVGEDAEGYDSVASDANLEEMFVMNPRAILPCFVVIYRTIN</sequence>
<organism evidence="4 5">
    <name type="scientific">Carex littledalei</name>
    <dbReference type="NCBI Taxonomy" id="544730"/>
    <lineage>
        <taxon>Eukaryota</taxon>
        <taxon>Viridiplantae</taxon>
        <taxon>Streptophyta</taxon>
        <taxon>Embryophyta</taxon>
        <taxon>Tracheophyta</taxon>
        <taxon>Spermatophyta</taxon>
        <taxon>Magnoliopsida</taxon>
        <taxon>Liliopsida</taxon>
        <taxon>Poales</taxon>
        <taxon>Cyperaceae</taxon>
        <taxon>Cyperoideae</taxon>
        <taxon>Cariceae</taxon>
        <taxon>Carex</taxon>
        <taxon>Carex subgen. Euthyceras</taxon>
    </lineage>
</organism>
<keyword evidence="1" id="KW-0862">Zinc</keyword>
<evidence type="ECO:0000313" key="5">
    <source>
        <dbReference type="Proteomes" id="UP000623129"/>
    </source>
</evidence>
<dbReference type="Proteomes" id="UP000623129">
    <property type="component" value="Unassembled WGS sequence"/>
</dbReference>
<dbReference type="PANTHER" id="PTHR31681:SF12">
    <property type="entry name" value="C2H2-LIKE ZINC FINGER PROTEIN"/>
    <property type="match status" value="1"/>
</dbReference>
<proteinExistence type="predicted"/>
<evidence type="ECO:0000313" key="4">
    <source>
        <dbReference type="EMBL" id="KAF3323855.1"/>
    </source>
</evidence>
<protein>
    <submittedName>
        <fullName evidence="4">Zinc finger, C2H2 type</fullName>
    </submittedName>
</protein>
<keyword evidence="5" id="KW-1185">Reference proteome</keyword>
<dbReference type="PROSITE" id="PS50157">
    <property type="entry name" value="ZINC_FINGER_C2H2_2"/>
    <property type="match status" value="1"/>
</dbReference>
<dbReference type="PROSITE" id="PS00028">
    <property type="entry name" value="ZINC_FINGER_C2H2_1"/>
    <property type="match status" value="1"/>
</dbReference>
<accession>A0A833QGD2</accession>
<gene>
    <name evidence="4" type="ORF">FCM35_KLT11322</name>
</gene>
<feature type="region of interest" description="Disordered" evidence="2">
    <location>
        <begin position="334"/>
        <end position="353"/>
    </location>
</feature>
<dbReference type="AlphaFoldDB" id="A0A833QGD2"/>
<keyword evidence="1" id="KW-0479">Metal-binding</keyword>
<dbReference type="GO" id="GO:0008270">
    <property type="term" value="F:zinc ion binding"/>
    <property type="evidence" value="ECO:0007669"/>
    <property type="project" value="UniProtKB-KW"/>
</dbReference>
<feature type="domain" description="C2H2-type" evidence="3">
    <location>
        <begin position="188"/>
        <end position="216"/>
    </location>
</feature>
<dbReference type="EMBL" id="SWLB01000022">
    <property type="protein sequence ID" value="KAF3323855.1"/>
    <property type="molecule type" value="Genomic_DNA"/>
</dbReference>
<reference evidence="4" key="1">
    <citation type="submission" date="2020-01" db="EMBL/GenBank/DDBJ databases">
        <title>Genome sequence of Kobresia littledalei, the first chromosome-level genome in the family Cyperaceae.</title>
        <authorList>
            <person name="Qu G."/>
        </authorList>
    </citation>
    <scope>NUCLEOTIDE SEQUENCE</scope>
    <source>
        <strain evidence="4">C.B.Clarke</strain>
        <tissue evidence="4">Leaf</tissue>
    </source>
</reference>
<dbReference type="Pfam" id="PF00096">
    <property type="entry name" value="zf-C2H2"/>
    <property type="match status" value="1"/>
</dbReference>
<keyword evidence="1" id="KW-0863">Zinc-finger</keyword>
<dbReference type="OrthoDB" id="9514740at2759"/>
<evidence type="ECO:0000256" key="1">
    <source>
        <dbReference type="PROSITE-ProRule" id="PRU00042"/>
    </source>
</evidence>
<dbReference type="InterPro" id="IPR013087">
    <property type="entry name" value="Znf_C2H2_type"/>
</dbReference>
<evidence type="ECO:0000259" key="3">
    <source>
        <dbReference type="PROSITE" id="PS50157"/>
    </source>
</evidence>
<dbReference type="PANTHER" id="PTHR31681">
    <property type="entry name" value="C2H2-LIKE ZINC FINGER PROTEIN"/>
    <property type="match status" value="1"/>
</dbReference>
<name>A0A833QGD2_9POAL</name>
<feature type="region of interest" description="Disordered" evidence="2">
    <location>
        <begin position="1"/>
        <end position="45"/>
    </location>
</feature>